<dbReference type="EMBL" id="JAAHBU010000134">
    <property type="protein sequence ID" value="NER64327.1"/>
    <property type="molecule type" value="Genomic_DNA"/>
</dbReference>
<feature type="non-terminal residue" evidence="2">
    <location>
        <position position="1"/>
    </location>
</feature>
<dbReference type="Pfam" id="PF09995">
    <property type="entry name" value="MPAB_Lcp_cat"/>
    <property type="match status" value="1"/>
</dbReference>
<keyword evidence="3" id="KW-1185">Reference proteome</keyword>
<proteinExistence type="predicted"/>
<sequence>VSSFMAAHLRYRNPHLSVADQDAYYAEIAQVAERLGARNVPRTRQAVADYLQAMRPQLRCDERSREVVSVLLAAPAPSRLAKPVASLMMQAGIGLLPQWASDLLELTPAPFKARLVDLGIDSTAPVLRWAMRDSSLHRAKRRVGVA</sequence>
<evidence type="ECO:0000259" key="1">
    <source>
        <dbReference type="Pfam" id="PF09995"/>
    </source>
</evidence>
<dbReference type="InterPro" id="IPR018713">
    <property type="entry name" value="MPAB/Lcp_cat_dom"/>
</dbReference>
<evidence type="ECO:0000313" key="2">
    <source>
        <dbReference type="EMBL" id="NER64327.1"/>
    </source>
</evidence>
<dbReference type="PANTHER" id="PTHR36151">
    <property type="entry name" value="BLR2777 PROTEIN"/>
    <property type="match status" value="1"/>
</dbReference>
<reference evidence="2 3" key="1">
    <citation type="submission" date="2020-02" db="EMBL/GenBank/DDBJ databases">
        <title>Broccoli isolated Pseudomonas sp.</title>
        <authorList>
            <person name="Fujikawa T."/>
            <person name="Sawada H."/>
        </authorList>
    </citation>
    <scope>NUCLEOTIDE SEQUENCE [LARGE SCALE GENOMIC DNA]</scope>
    <source>
        <strain evidence="2 3">MAFF212427</strain>
    </source>
</reference>
<accession>A0A6B3NXH4</accession>
<organism evidence="2 3">
    <name type="scientific">Pseudomonas brassicae</name>
    <dbReference type="NCBI Taxonomy" id="2708063"/>
    <lineage>
        <taxon>Bacteria</taxon>
        <taxon>Pseudomonadati</taxon>
        <taxon>Pseudomonadota</taxon>
        <taxon>Gammaproteobacteria</taxon>
        <taxon>Pseudomonadales</taxon>
        <taxon>Pseudomonadaceae</taxon>
        <taxon>Pseudomonas</taxon>
    </lineage>
</organism>
<dbReference type="Proteomes" id="UP000482634">
    <property type="component" value="Unassembled WGS sequence"/>
</dbReference>
<dbReference type="PANTHER" id="PTHR36151:SF3">
    <property type="entry name" value="ER-BOUND OXYGENASE MPAB_MPAB'_RUBBER OXYGENASE CATALYTIC DOMAIN-CONTAINING PROTEIN"/>
    <property type="match status" value="1"/>
</dbReference>
<dbReference type="AlphaFoldDB" id="A0A6B3NXH4"/>
<comment type="caution">
    <text evidence="2">The sequence shown here is derived from an EMBL/GenBank/DDBJ whole genome shotgun (WGS) entry which is preliminary data.</text>
</comment>
<evidence type="ECO:0000313" key="3">
    <source>
        <dbReference type="Proteomes" id="UP000482634"/>
    </source>
</evidence>
<protein>
    <submittedName>
        <fullName evidence="2">DUF2236 domain-containing protein</fullName>
    </submittedName>
</protein>
<name>A0A6B3NXH4_9PSED</name>
<dbReference type="RefSeq" id="WP_163944701.1">
    <property type="nucleotide sequence ID" value="NZ_JAAHBU010000134.1"/>
</dbReference>
<feature type="domain" description="ER-bound oxygenase mpaB/mpaB'/Rubber oxygenase catalytic" evidence="1">
    <location>
        <begin position="1"/>
        <end position="129"/>
    </location>
</feature>
<dbReference type="GO" id="GO:0016491">
    <property type="term" value="F:oxidoreductase activity"/>
    <property type="evidence" value="ECO:0007669"/>
    <property type="project" value="InterPro"/>
</dbReference>
<gene>
    <name evidence="2" type="ORF">G3436_11030</name>
</gene>